<evidence type="ECO:0008006" key="3">
    <source>
        <dbReference type="Google" id="ProtNLM"/>
    </source>
</evidence>
<dbReference type="PROSITE" id="PS51257">
    <property type="entry name" value="PROKAR_LIPOPROTEIN"/>
    <property type="match status" value="1"/>
</dbReference>
<gene>
    <name evidence="1" type="ORF">D3226_01755</name>
</gene>
<dbReference type="RefSeq" id="WP_202380707.1">
    <property type="nucleotide sequence ID" value="NZ_BAAAMA010000003.1"/>
</dbReference>
<evidence type="ECO:0000313" key="2">
    <source>
        <dbReference type="Proteomes" id="UP001646141"/>
    </source>
</evidence>
<reference evidence="1 2" key="1">
    <citation type="submission" date="2018-09" db="EMBL/GenBank/DDBJ databases">
        <title>Comparative genomics of Leucobacter spp.</title>
        <authorList>
            <person name="Reis A.C."/>
            <person name="Kolvenbach B.A."/>
            <person name="Corvini P.F.X."/>
            <person name="Nunes O.C."/>
        </authorList>
    </citation>
    <scope>NUCLEOTIDE SEQUENCE [LARGE SCALE GENOMIC DNA]</scope>
    <source>
        <strain evidence="1 2">L-1</strain>
    </source>
</reference>
<name>A0ABS1SMF4_9MICO</name>
<organism evidence="1 2">
    <name type="scientific">Leucobacter chromiireducens subsp. chromiireducens</name>
    <dbReference type="NCBI Taxonomy" id="660067"/>
    <lineage>
        <taxon>Bacteria</taxon>
        <taxon>Bacillati</taxon>
        <taxon>Actinomycetota</taxon>
        <taxon>Actinomycetes</taxon>
        <taxon>Micrococcales</taxon>
        <taxon>Microbacteriaceae</taxon>
        <taxon>Leucobacter</taxon>
    </lineage>
</organism>
<sequence length="142" mass="14612">MRNLTRTCSAIAAGTLLLGIVGCSGNVGGRIDEGAARTSENAEAIGGDIVAPLTLGLNELEGHLIKLQVGQVLNIDVSIESVASYRGAVSDPDVAAFTAGYRDDSAVFNPGVTALSLGTTRVTLTNEQSGEEPIQIDIEVTK</sequence>
<dbReference type="Proteomes" id="UP001646141">
    <property type="component" value="Unassembled WGS sequence"/>
</dbReference>
<accession>A0ABS1SMF4</accession>
<comment type="caution">
    <text evidence="1">The sequence shown here is derived from an EMBL/GenBank/DDBJ whole genome shotgun (WGS) entry which is preliminary data.</text>
</comment>
<protein>
    <recommendedName>
        <fullName evidence="3">Lipoprotein</fullName>
    </recommendedName>
</protein>
<keyword evidence="2" id="KW-1185">Reference proteome</keyword>
<proteinExistence type="predicted"/>
<evidence type="ECO:0000313" key="1">
    <source>
        <dbReference type="EMBL" id="MBL3688684.1"/>
    </source>
</evidence>
<dbReference type="EMBL" id="QYAD01000001">
    <property type="protein sequence ID" value="MBL3688684.1"/>
    <property type="molecule type" value="Genomic_DNA"/>
</dbReference>